<organism evidence="1 2">
    <name type="scientific">Dictyostelium discoideum</name>
    <name type="common">Social amoeba</name>
    <dbReference type="NCBI Taxonomy" id="44689"/>
    <lineage>
        <taxon>Eukaryota</taxon>
        <taxon>Amoebozoa</taxon>
        <taxon>Evosea</taxon>
        <taxon>Eumycetozoa</taxon>
        <taxon>Dictyostelia</taxon>
        <taxon>Dictyosteliales</taxon>
        <taxon>Dictyosteliaceae</taxon>
        <taxon>Dictyostelium</taxon>
    </lineage>
</organism>
<dbReference type="RefSeq" id="XP_638670.1">
    <property type="nucleotide sequence ID" value="XM_633578.1"/>
</dbReference>
<dbReference type="PaxDb" id="44689-DDB0218592"/>
<dbReference type="SMR" id="Q54PX5"/>
<dbReference type="AlphaFoldDB" id="Q54PX5"/>
<dbReference type="InParanoid" id="Q54PX5"/>
<proteinExistence type="predicted"/>
<reference evidence="1 2" key="1">
    <citation type="journal article" date="2005" name="Nature">
        <title>The genome of the social amoeba Dictyostelium discoideum.</title>
        <authorList>
            <consortium name="The Dictyostelium discoideum Sequencing Consortium"/>
            <person name="Eichinger L."/>
            <person name="Pachebat J.A."/>
            <person name="Glockner G."/>
            <person name="Rajandream M.A."/>
            <person name="Sucgang R."/>
            <person name="Berriman M."/>
            <person name="Song J."/>
            <person name="Olsen R."/>
            <person name="Szafranski K."/>
            <person name="Xu Q."/>
            <person name="Tunggal B."/>
            <person name="Kummerfeld S."/>
            <person name="Madera M."/>
            <person name="Konfortov B.A."/>
            <person name="Rivero F."/>
            <person name="Bankier A.T."/>
            <person name="Lehmann R."/>
            <person name="Hamlin N."/>
            <person name="Davies R."/>
            <person name="Gaudet P."/>
            <person name="Fey P."/>
            <person name="Pilcher K."/>
            <person name="Chen G."/>
            <person name="Saunders D."/>
            <person name="Sodergren E."/>
            <person name="Davis P."/>
            <person name="Kerhornou A."/>
            <person name="Nie X."/>
            <person name="Hall N."/>
            <person name="Anjard C."/>
            <person name="Hemphill L."/>
            <person name="Bason N."/>
            <person name="Farbrother P."/>
            <person name="Desany B."/>
            <person name="Just E."/>
            <person name="Morio T."/>
            <person name="Rost R."/>
            <person name="Churcher C."/>
            <person name="Cooper J."/>
            <person name="Haydock S."/>
            <person name="van Driessche N."/>
            <person name="Cronin A."/>
            <person name="Goodhead I."/>
            <person name="Muzny D."/>
            <person name="Mourier T."/>
            <person name="Pain A."/>
            <person name="Lu M."/>
            <person name="Harper D."/>
            <person name="Lindsay R."/>
            <person name="Hauser H."/>
            <person name="James K."/>
            <person name="Quiles M."/>
            <person name="Madan Babu M."/>
            <person name="Saito T."/>
            <person name="Buchrieser C."/>
            <person name="Wardroper A."/>
            <person name="Felder M."/>
            <person name="Thangavelu M."/>
            <person name="Johnson D."/>
            <person name="Knights A."/>
            <person name="Loulseged H."/>
            <person name="Mungall K."/>
            <person name="Oliver K."/>
            <person name="Price C."/>
            <person name="Quail M.A."/>
            <person name="Urushihara H."/>
            <person name="Hernandez J."/>
            <person name="Rabbinowitsch E."/>
            <person name="Steffen D."/>
            <person name="Sanders M."/>
            <person name="Ma J."/>
            <person name="Kohara Y."/>
            <person name="Sharp S."/>
            <person name="Simmonds M."/>
            <person name="Spiegler S."/>
            <person name="Tivey A."/>
            <person name="Sugano S."/>
            <person name="White B."/>
            <person name="Walker D."/>
            <person name="Woodward J."/>
            <person name="Winckler T."/>
            <person name="Tanaka Y."/>
            <person name="Shaulsky G."/>
            <person name="Schleicher M."/>
            <person name="Weinstock G."/>
            <person name="Rosenthal A."/>
            <person name="Cox E.C."/>
            <person name="Chisholm R.L."/>
            <person name="Gibbs R."/>
            <person name="Loomis W.F."/>
            <person name="Platzer M."/>
            <person name="Kay R.R."/>
            <person name="Williams J."/>
            <person name="Dear P.H."/>
            <person name="Noegel A.A."/>
            <person name="Barrell B."/>
            <person name="Kuspa A."/>
        </authorList>
    </citation>
    <scope>NUCLEOTIDE SEQUENCE [LARGE SCALE GENOMIC DNA]</scope>
    <source>
        <strain evidence="1 2">AX4</strain>
    </source>
</reference>
<evidence type="ECO:0000313" key="2">
    <source>
        <dbReference type="Proteomes" id="UP000002195"/>
    </source>
</evidence>
<evidence type="ECO:0000313" key="1">
    <source>
        <dbReference type="EMBL" id="EAL65347.1"/>
    </source>
</evidence>
<name>Q54PX5_DICDI</name>
<accession>Q54PX5</accession>
<gene>
    <name evidence="1" type="ORF">DDB_G0284317</name>
</gene>
<dbReference type="GeneID" id="8624499"/>
<dbReference type="KEGG" id="ddi:DDB_G0284317"/>
<comment type="caution">
    <text evidence="1">The sequence shown here is derived from an EMBL/GenBank/DDBJ whole genome shotgun (WGS) entry which is preliminary data.</text>
</comment>
<sequence>MLSGLCGSKEQISTTGPLTRGFTISGTGGTDSVPIDASTNVLCQQGEHCQVDQDGRAHCYFNIESIGTLPLGSLNVVCQPHQHCEIDKNSGLANCVLDINPIHGFTTIDASSTVAGSSLTTTGGASTK</sequence>
<keyword evidence="2" id="KW-1185">Reference proteome</keyword>
<protein>
    <submittedName>
        <fullName evidence="1">Uncharacterized protein</fullName>
    </submittedName>
</protein>
<dbReference type="EMBL" id="AAFI02000064">
    <property type="protein sequence ID" value="EAL65347.1"/>
    <property type="molecule type" value="Genomic_DNA"/>
</dbReference>
<dbReference type="VEuPathDB" id="AmoebaDB:DDB_G0284317"/>
<dbReference type="Proteomes" id="UP000002195">
    <property type="component" value="Unassembled WGS sequence"/>
</dbReference>
<dbReference type="HOGENOM" id="CLU_1963703_0_0_1"/>